<dbReference type="AlphaFoldDB" id="A0AA88ECA0"/>
<proteinExistence type="predicted"/>
<protein>
    <submittedName>
        <fullName evidence="1">Uncharacterized protein</fullName>
    </submittedName>
</protein>
<comment type="caution">
    <text evidence="1">The sequence shown here is derived from an EMBL/GenBank/DDBJ whole genome shotgun (WGS) entry which is preliminary data.</text>
</comment>
<name>A0AA88ECA0_FICCA</name>
<organism evidence="1 2">
    <name type="scientific">Ficus carica</name>
    <name type="common">Common fig</name>
    <dbReference type="NCBI Taxonomy" id="3494"/>
    <lineage>
        <taxon>Eukaryota</taxon>
        <taxon>Viridiplantae</taxon>
        <taxon>Streptophyta</taxon>
        <taxon>Embryophyta</taxon>
        <taxon>Tracheophyta</taxon>
        <taxon>Spermatophyta</taxon>
        <taxon>Magnoliopsida</taxon>
        <taxon>eudicotyledons</taxon>
        <taxon>Gunneridae</taxon>
        <taxon>Pentapetalae</taxon>
        <taxon>rosids</taxon>
        <taxon>fabids</taxon>
        <taxon>Rosales</taxon>
        <taxon>Moraceae</taxon>
        <taxon>Ficeae</taxon>
        <taxon>Ficus</taxon>
    </lineage>
</organism>
<evidence type="ECO:0000313" key="1">
    <source>
        <dbReference type="EMBL" id="GMN72077.1"/>
    </source>
</evidence>
<dbReference type="Proteomes" id="UP001187192">
    <property type="component" value="Unassembled WGS sequence"/>
</dbReference>
<dbReference type="Gramene" id="FCD_00001372-RA">
    <property type="protein sequence ID" value="FCD_00001372-RA:cds"/>
    <property type="gene ID" value="FCD_00001372"/>
</dbReference>
<dbReference type="EMBL" id="BTGU01010251">
    <property type="protein sequence ID" value="GMN72077.1"/>
    <property type="molecule type" value="Genomic_DNA"/>
</dbReference>
<accession>A0AA88ECA0</accession>
<reference evidence="1" key="1">
    <citation type="submission" date="2023-07" db="EMBL/GenBank/DDBJ databases">
        <title>draft genome sequence of fig (Ficus carica).</title>
        <authorList>
            <person name="Takahashi T."/>
            <person name="Nishimura K."/>
        </authorList>
    </citation>
    <scope>NUCLEOTIDE SEQUENCE</scope>
</reference>
<gene>
    <name evidence="1" type="ORF">TIFTF001_051930</name>
</gene>
<evidence type="ECO:0000313" key="2">
    <source>
        <dbReference type="Proteomes" id="UP001187192"/>
    </source>
</evidence>
<sequence length="71" mass="7637">MQSSGGVMPHAEGQAIGYRIVIANCHRLGADFSSKRGKQDPCLGSLFVPRQLTNQGLKANDQKNVNSNPKV</sequence>
<keyword evidence="2" id="KW-1185">Reference proteome</keyword>